<name>A0A4P2VLM2_FLUSA</name>
<dbReference type="Pfam" id="PF04299">
    <property type="entry name" value="FMN_bind_2"/>
    <property type="match status" value="1"/>
</dbReference>
<proteinExistence type="predicted"/>
<dbReference type="SUPFAM" id="SSF50475">
    <property type="entry name" value="FMN-binding split barrel"/>
    <property type="match status" value="1"/>
</dbReference>
<accession>A0A4P2VLM2</accession>
<dbReference type="InterPro" id="IPR007396">
    <property type="entry name" value="TR_PAI2-type"/>
</dbReference>
<evidence type="ECO:0000313" key="2">
    <source>
        <dbReference type="Proteomes" id="UP000291236"/>
    </source>
</evidence>
<organism evidence="1 2">
    <name type="scientific">Fluviispira sanaruensis</name>
    <dbReference type="NCBI Taxonomy" id="2493639"/>
    <lineage>
        <taxon>Bacteria</taxon>
        <taxon>Pseudomonadati</taxon>
        <taxon>Bdellovibrionota</taxon>
        <taxon>Oligoflexia</taxon>
        <taxon>Silvanigrellales</taxon>
        <taxon>Silvanigrellaceae</taxon>
        <taxon>Fluviispira</taxon>
    </lineage>
</organism>
<evidence type="ECO:0008006" key="3">
    <source>
        <dbReference type="Google" id="ProtNLM"/>
    </source>
</evidence>
<dbReference type="KEGG" id="sbf:JCM31447_20120"/>
<protein>
    <recommendedName>
        <fullName evidence="3">FMN-binding negative transcriptional regulator</fullName>
    </recommendedName>
</protein>
<dbReference type="AlphaFoldDB" id="A0A4P2VLM2"/>
<keyword evidence="2" id="KW-1185">Reference proteome</keyword>
<dbReference type="EMBL" id="AP019368">
    <property type="protein sequence ID" value="BBH53568.1"/>
    <property type="molecule type" value="Genomic_DNA"/>
</dbReference>
<sequence length="71" mass="8531">MVFNSHNSYISPSWYKNKDYNVPTWNYCTILAKVRIHKITEKENIKALLEEQVVYFEKKNWSMDSLLDALM</sequence>
<reference evidence="1 2" key="1">
    <citation type="submission" date="2018-12" db="EMBL/GenBank/DDBJ databases">
        <title>Rubrispira sanarue gen. nov., sp., nov., a member of the order Silvanigrellales, isolated from a brackish lake in Hamamatsu Japan.</title>
        <authorList>
            <person name="Maejima Y."/>
            <person name="Iino T."/>
            <person name="Muraguchi Y."/>
            <person name="Fukuda K."/>
            <person name="Nojiri H."/>
            <person name="Ohkuma M."/>
            <person name="Moriuchi R."/>
            <person name="Dohra H."/>
            <person name="Kimbara K."/>
            <person name="Shintani M."/>
        </authorList>
    </citation>
    <scope>NUCLEOTIDE SEQUENCE [LARGE SCALE GENOMIC DNA]</scope>
    <source>
        <strain evidence="1 2">RF1110005</strain>
    </source>
</reference>
<evidence type="ECO:0000313" key="1">
    <source>
        <dbReference type="EMBL" id="BBH53568.1"/>
    </source>
</evidence>
<gene>
    <name evidence="1" type="ORF">JCM31447_20120</name>
</gene>
<dbReference type="InterPro" id="IPR012349">
    <property type="entry name" value="Split_barrel_FMN-bd"/>
</dbReference>
<dbReference type="Gene3D" id="2.30.110.10">
    <property type="entry name" value="Electron Transport, Fmn-binding Protein, Chain A"/>
    <property type="match status" value="1"/>
</dbReference>
<dbReference type="Proteomes" id="UP000291236">
    <property type="component" value="Chromosome"/>
</dbReference>